<evidence type="ECO:0008006" key="2">
    <source>
        <dbReference type="Google" id="ProtNLM"/>
    </source>
</evidence>
<protein>
    <recommendedName>
        <fullName evidence="2">C2H2-type domain-containing protein</fullName>
    </recommendedName>
</protein>
<gene>
    <name evidence="1" type="ORF">g.1890</name>
</gene>
<accession>A0A2S2P541</accession>
<proteinExistence type="predicted"/>
<name>A0A2S2P541_SCHGA</name>
<sequence>MCLCKRCFKSNSGLNAQHRLKLHKIKCNKNKPITPILPIPKSIMKFENWNRKQKHPFAIYADVESILRKENDVYDVLNTIIIHHHDLMSYCCYVKPYDYMPQELLDQYEIETGPVIFRGDSTSNICDVAKKFMYEIIEITKKIEK</sequence>
<evidence type="ECO:0000313" key="1">
    <source>
        <dbReference type="EMBL" id="MBY24462.1"/>
    </source>
</evidence>
<dbReference type="AlphaFoldDB" id="A0A2S2P541"/>
<reference evidence="1" key="1">
    <citation type="submission" date="2018-04" db="EMBL/GenBank/DDBJ databases">
        <title>Transcriptome of Schizaphis graminum biotype I.</title>
        <authorList>
            <person name="Scully E.D."/>
            <person name="Geib S.M."/>
            <person name="Palmer N.A."/>
            <person name="Koch K."/>
            <person name="Bradshaw J."/>
            <person name="Heng-Moss T."/>
            <person name="Sarath G."/>
        </authorList>
    </citation>
    <scope>NUCLEOTIDE SEQUENCE</scope>
</reference>
<dbReference type="EMBL" id="GGMR01011843">
    <property type="protein sequence ID" value="MBY24462.1"/>
    <property type="molecule type" value="Transcribed_RNA"/>
</dbReference>
<organism evidence="1">
    <name type="scientific">Schizaphis graminum</name>
    <name type="common">Green bug aphid</name>
    <dbReference type="NCBI Taxonomy" id="13262"/>
    <lineage>
        <taxon>Eukaryota</taxon>
        <taxon>Metazoa</taxon>
        <taxon>Ecdysozoa</taxon>
        <taxon>Arthropoda</taxon>
        <taxon>Hexapoda</taxon>
        <taxon>Insecta</taxon>
        <taxon>Pterygota</taxon>
        <taxon>Neoptera</taxon>
        <taxon>Paraneoptera</taxon>
        <taxon>Hemiptera</taxon>
        <taxon>Sternorrhyncha</taxon>
        <taxon>Aphidomorpha</taxon>
        <taxon>Aphidoidea</taxon>
        <taxon>Aphididae</taxon>
        <taxon>Aphidini</taxon>
        <taxon>Schizaphis</taxon>
    </lineage>
</organism>